<dbReference type="AlphaFoldDB" id="A0A0C2WEI9"/>
<evidence type="ECO:0000313" key="1">
    <source>
        <dbReference type="EMBL" id="KIM24873.1"/>
    </source>
</evidence>
<keyword evidence="2" id="KW-1185">Reference proteome</keyword>
<protein>
    <submittedName>
        <fullName evidence="1">Uncharacterized protein</fullName>
    </submittedName>
</protein>
<dbReference type="HOGENOM" id="CLU_2172634_0_0_1"/>
<gene>
    <name evidence="1" type="ORF">M408DRAFT_331543</name>
</gene>
<organism evidence="1 2">
    <name type="scientific">Serendipita vermifera MAFF 305830</name>
    <dbReference type="NCBI Taxonomy" id="933852"/>
    <lineage>
        <taxon>Eukaryota</taxon>
        <taxon>Fungi</taxon>
        <taxon>Dikarya</taxon>
        <taxon>Basidiomycota</taxon>
        <taxon>Agaricomycotina</taxon>
        <taxon>Agaricomycetes</taxon>
        <taxon>Sebacinales</taxon>
        <taxon>Serendipitaceae</taxon>
        <taxon>Serendipita</taxon>
    </lineage>
</organism>
<name>A0A0C2WEI9_SERVB</name>
<reference evidence="1 2" key="1">
    <citation type="submission" date="2014-04" db="EMBL/GenBank/DDBJ databases">
        <authorList>
            <consortium name="DOE Joint Genome Institute"/>
            <person name="Kuo A."/>
            <person name="Zuccaro A."/>
            <person name="Kohler A."/>
            <person name="Nagy L.G."/>
            <person name="Floudas D."/>
            <person name="Copeland A."/>
            <person name="Barry K.W."/>
            <person name="Cichocki N."/>
            <person name="Veneault-Fourrey C."/>
            <person name="LaButti K."/>
            <person name="Lindquist E.A."/>
            <person name="Lipzen A."/>
            <person name="Lundell T."/>
            <person name="Morin E."/>
            <person name="Murat C."/>
            <person name="Sun H."/>
            <person name="Tunlid A."/>
            <person name="Henrissat B."/>
            <person name="Grigoriev I.V."/>
            <person name="Hibbett D.S."/>
            <person name="Martin F."/>
            <person name="Nordberg H.P."/>
            <person name="Cantor M.N."/>
            <person name="Hua S.X."/>
        </authorList>
    </citation>
    <scope>NUCLEOTIDE SEQUENCE [LARGE SCALE GENOMIC DNA]</scope>
    <source>
        <strain evidence="1 2">MAFF 305830</strain>
    </source>
</reference>
<proteinExistence type="predicted"/>
<dbReference type="EMBL" id="KN824319">
    <property type="protein sequence ID" value="KIM24873.1"/>
    <property type="molecule type" value="Genomic_DNA"/>
</dbReference>
<sequence length="110" mass="12186">MPPDTTNLVASHTKLFSFDLEAGSTPKPKPYTLLKRSCLSVFSATHPSLRREYSCFAFENKGFKTPIWVHPEISGERGCVNRVFVTLLGRKELINTTSSSALTAFLALAH</sequence>
<evidence type="ECO:0000313" key="2">
    <source>
        <dbReference type="Proteomes" id="UP000054097"/>
    </source>
</evidence>
<dbReference type="Proteomes" id="UP000054097">
    <property type="component" value="Unassembled WGS sequence"/>
</dbReference>
<accession>A0A0C2WEI9</accession>
<reference evidence="2" key="2">
    <citation type="submission" date="2015-01" db="EMBL/GenBank/DDBJ databases">
        <title>Evolutionary Origins and Diversification of the Mycorrhizal Mutualists.</title>
        <authorList>
            <consortium name="DOE Joint Genome Institute"/>
            <consortium name="Mycorrhizal Genomics Consortium"/>
            <person name="Kohler A."/>
            <person name="Kuo A."/>
            <person name="Nagy L.G."/>
            <person name="Floudas D."/>
            <person name="Copeland A."/>
            <person name="Barry K.W."/>
            <person name="Cichocki N."/>
            <person name="Veneault-Fourrey C."/>
            <person name="LaButti K."/>
            <person name="Lindquist E.A."/>
            <person name="Lipzen A."/>
            <person name="Lundell T."/>
            <person name="Morin E."/>
            <person name="Murat C."/>
            <person name="Riley R."/>
            <person name="Ohm R."/>
            <person name="Sun H."/>
            <person name="Tunlid A."/>
            <person name="Henrissat B."/>
            <person name="Grigoriev I.V."/>
            <person name="Hibbett D.S."/>
            <person name="Martin F."/>
        </authorList>
    </citation>
    <scope>NUCLEOTIDE SEQUENCE [LARGE SCALE GENOMIC DNA]</scope>
    <source>
        <strain evidence="2">MAFF 305830</strain>
    </source>
</reference>